<organism evidence="6 7">
    <name type="scientific">Ideonella azotifigens</name>
    <dbReference type="NCBI Taxonomy" id="513160"/>
    <lineage>
        <taxon>Bacteria</taxon>
        <taxon>Pseudomonadati</taxon>
        <taxon>Pseudomonadota</taxon>
        <taxon>Betaproteobacteria</taxon>
        <taxon>Burkholderiales</taxon>
        <taxon>Sphaerotilaceae</taxon>
        <taxon>Ideonella</taxon>
    </lineage>
</organism>
<proteinExistence type="predicted"/>
<keyword evidence="2" id="KW-0238">DNA-binding</keyword>
<dbReference type="SUPFAM" id="SSF46689">
    <property type="entry name" value="Homeodomain-like"/>
    <property type="match status" value="1"/>
</dbReference>
<dbReference type="InterPro" id="IPR020449">
    <property type="entry name" value="Tscrpt_reg_AraC-type_HTH"/>
</dbReference>
<dbReference type="SUPFAM" id="SSF51215">
    <property type="entry name" value="Regulatory protein AraC"/>
    <property type="match status" value="1"/>
</dbReference>
<gene>
    <name evidence="6" type="ORF">GCM10009107_28040</name>
</gene>
<dbReference type="RefSeq" id="WP_141288026.1">
    <property type="nucleotide sequence ID" value="NZ_BAAAEW010000018.1"/>
</dbReference>
<dbReference type="Proteomes" id="UP001500279">
    <property type="component" value="Unassembled WGS sequence"/>
</dbReference>
<feature type="domain" description="HTH araC/xylS-type" evidence="5">
    <location>
        <begin position="198"/>
        <end position="297"/>
    </location>
</feature>
<comment type="caution">
    <text evidence="6">The sequence shown here is derived from an EMBL/GenBank/DDBJ whole genome shotgun (WGS) entry which is preliminary data.</text>
</comment>
<name>A0ABN1K2S3_9BURK</name>
<dbReference type="Pfam" id="PF02311">
    <property type="entry name" value="AraC_binding"/>
    <property type="match status" value="1"/>
</dbReference>
<dbReference type="SMART" id="SM00342">
    <property type="entry name" value="HTH_ARAC"/>
    <property type="match status" value="1"/>
</dbReference>
<evidence type="ECO:0000256" key="3">
    <source>
        <dbReference type="ARBA" id="ARBA00023159"/>
    </source>
</evidence>
<dbReference type="PRINTS" id="PR00032">
    <property type="entry name" value="HTHARAC"/>
</dbReference>
<dbReference type="PROSITE" id="PS01124">
    <property type="entry name" value="HTH_ARAC_FAMILY_2"/>
    <property type="match status" value="1"/>
</dbReference>
<dbReference type="PANTHER" id="PTHR43280">
    <property type="entry name" value="ARAC-FAMILY TRANSCRIPTIONAL REGULATOR"/>
    <property type="match status" value="1"/>
</dbReference>
<dbReference type="InterPro" id="IPR018062">
    <property type="entry name" value="HTH_AraC-typ_CS"/>
</dbReference>
<evidence type="ECO:0000256" key="4">
    <source>
        <dbReference type="ARBA" id="ARBA00023163"/>
    </source>
</evidence>
<dbReference type="Pfam" id="PF12833">
    <property type="entry name" value="HTH_18"/>
    <property type="match status" value="1"/>
</dbReference>
<evidence type="ECO:0000256" key="1">
    <source>
        <dbReference type="ARBA" id="ARBA00023015"/>
    </source>
</evidence>
<evidence type="ECO:0000256" key="2">
    <source>
        <dbReference type="ARBA" id="ARBA00023125"/>
    </source>
</evidence>
<accession>A0ABN1K2S3</accession>
<dbReference type="PROSITE" id="PS00041">
    <property type="entry name" value="HTH_ARAC_FAMILY_1"/>
    <property type="match status" value="1"/>
</dbReference>
<sequence length="301" mass="34148">MAKLAIVPTLAMQQRSDSPDFYIRDRDERPATTTPHRHDYFQIQINRGGDTVHHIGGAIRPFPRHTVAFILPHRLHLIPHPADADFVVINFTQEFFVQHIRCDPLDLEDIPLAEAPELAPFRFQEHLDFTLDSSDFAELETLVAKMRAIGATRQVGSALILKGHLLALIGRICNLYQNQLLALAADKAEKRGRRDALERVTKYMREQIGNPALSLKDAAAAAFLTPNYLTHLLRKETGSTFTDLVLDRRMRLARTHLINTSSSISQIAEHCGFSDEAYFSRRFKKAYDQSPSSFRRQHQGG</sequence>
<dbReference type="InterPro" id="IPR003313">
    <property type="entry name" value="AraC-bd"/>
</dbReference>
<reference evidence="6 7" key="1">
    <citation type="journal article" date="2019" name="Int. J. Syst. Evol. Microbiol.">
        <title>The Global Catalogue of Microorganisms (GCM) 10K type strain sequencing project: providing services to taxonomists for standard genome sequencing and annotation.</title>
        <authorList>
            <consortium name="The Broad Institute Genomics Platform"/>
            <consortium name="The Broad Institute Genome Sequencing Center for Infectious Disease"/>
            <person name="Wu L."/>
            <person name="Ma J."/>
        </authorList>
    </citation>
    <scope>NUCLEOTIDE SEQUENCE [LARGE SCALE GENOMIC DNA]</scope>
    <source>
        <strain evidence="6 7">JCM 15503</strain>
    </source>
</reference>
<evidence type="ECO:0000313" key="6">
    <source>
        <dbReference type="EMBL" id="GAA0753237.1"/>
    </source>
</evidence>
<evidence type="ECO:0000259" key="5">
    <source>
        <dbReference type="PROSITE" id="PS01124"/>
    </source>
</evidence>
<dbReference type="InterPro" id="IPR037923">
    <property type="entry name" value="HTH-like"/>
</dbReference>
<dbReference type="PANTHER" id="PTHR43280:SF2">
    <property type="entry name" value="HTH-TYPE TRANSCRIPTIONAL REGULATOR EXSA"/>
    <property type="match status" value="1"/>
</dbReference>
<protein>
    <submittedName>
        <fullName evidence="6">AraC family transcriptional regulator</fullName>
    </submittedName>
</protein>
<dbReference type="InterPro" id="IPR009057">
    <property type="entry name" value="Homeodomain-like_sf"/>
</dbReference>
<keyword evidence="3" id="KW-0010">Activator</keyword>
<dbReference type="EMBL" id="BAAAEW010000018">
    <property type="protein sequence ID" value="GAA0753237.1"/>
    <property type="molecule type" value="Genomic_DNA"/>
</dbReference>
<keyword evidence="1" id="KW-0805">Transcription regulation</keyword>
<dbReference type="InterPro" id="IPR018060">
    <property type="entry name" value="HTH_AraC"/>
</dbReference>
<keyword evidence="4" id="KW-0804">Transcription</keyword>
<evidence type="ECO:0000313" key="7">
    <source>
        <dbReference type="Proteomes" id="UP001500279"/>
    </source>
</evidence>
<keyword evidence="7" id="KW-1185">Reference proteome</keyword>
<dbReference type="Gene3D" id="1.10.10.60">
    <property type="entry name" value="Homeodomain-like"/>
    <property type="match status" value="2"/>
</dbReference>